<keyword evidence="3" id="KW-1185">Reference proteome</keyword>
<evidence type="ECO:0000313" key="2">
    <source>
        <dbReference type="EMBL" id="RNA12661.1"/>
    </source>
</evidence>
<gene>
    <name evidence="2" type="ORF">BpHYR1_028079</name>
</gene>
<reference evidence="2 3" key="1">
    <citation type="journal article" date="2018" name="Sci. Rep.">
        <title>Genomic signatures of local adaptation to the degree of environmental predictability in rotifers.</title>
        <authorList>
            <person name="Franch-Gras L."/>
            <person name="Hahn C."/>
            <person name="Garcia-Roger E.M."/>
            <person name="Carmona M.J."/>
            <person name="Serra M."/>
            <person name="Gomez A."/>
        </authorList>
    </citation>
    <scope>NUCLEOTIDE SEQUENCE [LARGE SCALE GENOMIC DNA]</scope>
    <source>
        <strain evidence="2">HYR1</strain>
    </source>
</reference>
<protein>
    <submittedName>
        <fullName evidence="2">Uncharacterized protein</fullName>
    </submittedName>
</protein>
<accession>A0A3M7QNL4</accession>
<evidence type="ECO:0000313" key="3">
    <source>
        <dbReference type="Proteomes" id="UP000276133"/>
    </source>
</evidence>
<comment type="caution">
    <text evidence="2">The sequence shown here is derived from an EMBL/GenBank/DDBJ whole genome shotgun (WGS) entry which is preliminary data.</text>
</comment>
<feature type="compositionally biased region" description="Basic and acidic residues" evidence="1">
    <location>
        <begin position="80"/>
        <end position="95"/>
    </location>
</feature>
<sequence length="95" mass="11287">MVLKGTAIQFLLIDFKYIYSVDFNRNTIRINLFDINLIVLPNNFDKIYVFIDNSVFYRSTTLLIPICQKYRKMGQKKSATNKDDNFKSFERSDKD</sequence>
<dbReference type="AlphaFoldDB" id="A0A3M7QNL4"/>
<dbReference type="Proteomes" id="UP000276133">
    <property type="component" value="Unassembled WGS sequence"/>
</dbReference>
<organism evidence="2 3">
    <name type="scientific">Brachionus plicatilis</name>
    <name type="common">Marine rotifer</name>
    <name type="synonym">Brachionus muelleri</name>
    <dbReference type="NCBI Taxonomy" id="10195"/>
    <lineage>
        <taxon>Eukaryota</taxon>
        <taxon>Metazoa</taxon>
        <taxon>Spiralia</taxon>
        <taxon>Gnathifera</taxon>
        <taxon>Rotifera</taxon>
        <taxon>Eurotatoria</taxon>
        <taxon>Monogononta</taxon>
        <taxon>Pseudotrocha</taxon>
        <taxon>Ploima</taxon>
        <taxon>Brachionidae</taxon>
        <taxon>Brachionus</taxon>
    </lineage>
</organism>
<dbReference type="EMBL" id="REGN01005642">
    <property type="protein sequence ID" value="RNA12661.1"/>
    <property type="molecule type" value="Genomic_DNA"/>
</dbReference>
<evidence type="ECO:0000256" key="1">
    <source>
        <dbReference type="SAM" id="MobiDB-lite"/>
    </source>
</evidence>
<feature type="region of interest" description="Disordered" evidence="1">
    <location>
        <begin position="74"/>
        <end position="95"/>
    </location>
</feature>
<name>A0A3M7QNL4_BRAPC</name>
<proteinExistence type="predicted"/>